<dbReference type="InterPro" id="IPR003542">
    <property type="entry name" value="Enbac_synth_compD-like"/>
</dbReference>
<dbReference type="PANTHER" id="PTHR38096">
    <property type="entry name" value="ENTEROBACTIN SYNTHASE COMPONENT D"/>
    <property type="match status" value="1"/>
</dbReference>
<dbReference type="EMBL" id="LT853885">
    <property type="protein sequence ID" value="SMR03336.1"/>
    <property type="molecule type" value="Genomic_DNA"/>
</dbReference>
<dbReference type="Gene3D" id="3.90.470.20">
    <property type="entry name" value="4'-phosphopantetheinyl transferase domain"/>
    <property type="match status" value="1"/>
</dbReference>
<keyword evidence="5" id="KW-0808">Transferase</keyword>
<dbReference type="PANTHER" id="PTHR38096:SF1">
    <property type="entry name" value="ENTEROBACTIN SYNTHASE COMPONENT D"/>
    <property type="match status" value="1"/>
</dbReference>
<comment type="cofactor">
    <cofactor evidence="2">
        <name>Mg(2+)</name>
        <dbReference type="ChEBI" id="CHEBI:18420"/>
    </cofactor>
</comment>
<feature type="binding site" evidence="1">
    <location>
        <position position="107"/>
    </location>
    <ligand>
        <name>CoA</name>
        <dbReference type="ChEBI" id="CHEBI:57287"/>
    </ligand>
</feature>
<dbReference type="InterPro" id="IPR041354">
    <property type="entry name" value="4PPT_N"/>
</dbReference>
<dbReference type="GO" id="GO:0000287">
    <property type="term" value="F:magnesium ion binding"/>
    <property type="evidence" value="ECO:0007669"/>
    <property type="project" value="InterPro"/>
</dbReference>
<evidence type="ECO:0000313" key="5">
    <source>
        <dbReference type="EMBL" id="SMR03336.1"/>
    </source>
</evidence>
<sequence>MFRPSLAQTERSEELKTSMMSDTRDDEGLDEQACASFLARSALASFDTTTDAMAAIRMRWQYSLPCPDASTLIVQVIAFEFERFSLDAFSLCDIVCPDTIARSVRKRQAEFFFGRLAAREALRQQSLIPADSSLQIAIGGSREPLWPATAIGSISHTPHLAAAAVAPLGTWRGIGIDLEHVIDAGSREALLSTVVDRSELSLLQSICTSTDYPL</sequence>
<evidence type="ECO:0000256" key="3">
    <source>
        <dbReference type="SAM" id="MobiDB-lite"/>
    </source>
</evidence>
<evidence type="ECO:0000256" key="1">
    <source>
        <dbReference type="PIRSR" id="PIRSR603542-1"/>
    </source>
</evidence>
<dbReference type="Pfam" id="PF17837">
    <property type="entry name" value="4PPT_N"/>
    <property type="match status" value="1"/>
</dbReference>
<name>A0A1Y6HJH6_9XANT</name>
<evidence type="ECO:0000313" key="6">
    <source>
        <dbReference type="Proteomes" id="UP000195953"/>
    </source>
</evidence>
<evidence type="ECO:0000259" key="4">
    <source>
        <dbReference type="Pfam" id="PF17837"/>
    </source>
</evidence>
<organism evidence="5 6">
    <name type="scientific">Xanthomonas fragariae</name>
    <dbReference type="NCBI Taxonomy" id="48664"/>
    <lineage>
        <taxon>Bacteria</taxon>
        <taxon>Pseudomonadati</taxon>
        <taxon>Pseudomonadota</taxon>
        <taxon>Gammaproteobacteria</taxon>
        <taxon>Lysobacterales</taxon>
        <taxon>Lysobacteraceae</taxon>
        <taxon>Xanthomonas</taxon>
    </lineage>
</organism>
<feature type="binding site" evidence="1">
    <location>
        <position position="177"/>
    </location>
    <ligand>
        <name>CoA</name>
        <dbReference type="ChEBI" id="CHEBI:57287"/>
    </ligand>
</feature>
<feature type="binding site" evidence="1">
    <location>
        <begin position="155"/>
        <end position="156"/>
    </location>
    <ligand>
        <name>CoA</name>
        <dbReference type="ChEBI" id="CHEBI:57287"/>
    </ligand>
</feature>
<dbReference type="GO" id="GO:0009239">
    <property type="term" value="P:enterobactin biosynthetic process"/>
    <property type="evidence" value="ECO:0007669"/>
    <property type="project" value="InterPro"/>
</dbReference>
<protein>
    <submittedName>
        <fullName evidence="5">Phosphopantetheinyl transferase</fullName>
    </submittedName>
</protein>
<dbReference type="InterPro" id="IPR037143">
    <property type="entry name" value="4-PPantetheinyl_Trfase_dom_sf"/>
</dbReference>
<keyword evidence="2" id="KW-0479">Metal-binding</keyword>
<feature type="region of interest" description="Disordered" evidence="3">
    <location>
        <begin position="1"/>
        <end position="26"/>
    </location>
</feature>
<accession>A0A1Y6HJH6</accession>
<feature type="binding site" evidence="1">
    <location>
        <position position="115"/>
    </location>
    <ligand>
        <name>CoA</name>
        <dbReference type="ChEBI" id="CHEBI:57287"/>
    </ligand>
</feature>
<dbReference type="Proteomes" id="UP000195953">
    <property type="component" value="Chromosome 1"/>
</dbReference>
<reference evidence="5 6" key="1">
    <citation type="submission" date="2017-05" db="EMBL/GenBank/DDBJ databases">
        <authorList>
            <person name="Song R."/>
            <person name="Chenine A.L."/>
            <person name="Ruprecht R.M."/>
        </authorList>
    </citation>
    <scope>NUCLEOTIDE SEQUENCE [LARGE SCALE GENOMIC DNA]</scope>
    <source>
        <strain evidence="5">PD5205</strain>
    </source>
</reference>
<dbReference type="GO" id="GO:0005886">
    <property type="term" value="C:plasma membrane"/>
    <property type="evidence" value="ECO:0007669"/>
    <property type="project" value="TreeGrafter"/>
</dbReference>
<feature type="domain" description="4'-phosphopantetheinyl transferase N-terminal" evidence="4">
    <location>
        <begin position="99"/>
        <end position="166"/>
    </location>
</feature>
<proteinExistence type="predicted"/>
<dbReference type="AlphaFoldDB" id="A0A1Y6HJH6"/>
<dbReference type="eggNOG" id="COG2977">
    <property type="taxonomic scope" value="Bacteria"/>
</dbReference>
<dbReference type="STRING" id="48664.BER92_09775"/>
<dbReference type="GO" id="GO:0008897">
    <property type="term" value="F:holo-[acyl-carrier-protein] synthase activity"/>
    <property type="evidence" value="ECO:0007669"/>
    <property type="project" value="InterPro"/>
</dbReference>
<keyword evidence="2" id="KW-0460">Magnesium</keyword>
<feature type="binding site" evidence="2">
    <location>
        <position position="177"/>
    </location>
    <ligand>
        <name>Mg(2+)</name>
        <dbReference type="ChEBI" id="CHEBI:18420"/>
    </ligand>
</feature>
<dbReference type="GO" id="GO:0009366">
    <property type="term" value="C:enterobactin synthetase complex"/>
    <property type="evidence" value="ECO:0007669"/>
    <property type="project" value="InterPro"/>
</dbReference>
<gene>
    <name evidence="5" type="ORF">PD5205_02034</name>
</gene>
<evidence type="ECO:0000256" key="2">
    <source>
        <dbReference type="PIRSR" id="PIRSR603542-2"/>
    </source>
</evidence>
<feature type="binding site" evidence="2">
    <location>
        <position position="179"/>
    </location>
    <ligand>
        <name>Mg(2+)</name>
        <dbReference type="ChEBI" id="CHEBI:18420"/>
    </ligand>
</feature>